<keyword evidence="1" id="KW-0812">Transmembrane</keyword>
<dbReference type="AlphaFoldDB" id="A0A6N0NU42"/>
<dbReference type="OrthoDB" id="34657at2157"/>
<dbReference type="Proteomes" id="UP000509301">
    <property type="component" value="Chromosome"/>
</dbReference>
<organism evidence="2 3">
    <name type="scientific">Metallosphaera tengchongensis</name>
    <dbReference type="NCBI Taxonomy" id="1532350"/>
    <lineage>
        <taxon>Archaea</taxon>
        <taxon>Thermoproteota</taxon>
        <taxon>Thermoprotei</taxon>
        <taxon>Sulfolobales</taxon>
        <taxon>Sulfolobaceae</taxon>
        <taxon>Metallosphaera</taxon>
    </lineage>
</organism>
<evidence type="ECO:0008006" key="4">
    <source>
        <dbReference type="Google" id="ProtNLM"/>
    </source>
</evidence>
<evidence type="ECO:0000256" key="1">
    <source>
        <dbReference type="SAM" id="Phobius"/>
    </source>
</evidence>
<proteinExistence type="predicted"/>
<accession>A0A6N0NU42</accession>
<sequence length="419" mass="46507">MSQLRFVIALILAFTLVLAFSNTLSGLVFYPTGNEATGYHVPVNMNYYLNVYNVTKVGNSTVNKLVETSVVKYNVESINGTWVRVDVISNYTAVNNVTVVKPGIYNVNYALDPLSLDFPYMYPLFMSNSTSYGIQTNQTSLILSYVNSTNSSGGTIFIYREVSPSSYTFNVLPSGVIQGISTTNSNLRFNMTLISYSNSTQLQAVNFSTNPGFVYENLTYSNYSASYVPSGYIEYVYPAQLPGNVLLMVKYNVQGLEGFPLGGFTYLEGTPVNFIINVGNLSSLPTNFVQEAGQTLVWNSINFNQVGSVIKTINGNQYNVSEYQGKIVRANVTFAKIVLYVSKGMIVEEDYNQTFPSQSSYKLVFLSNTYINPNVHYPIVTSYYNQTLPYKPVNPSESLTIAIVVTLVVVGILVILHRR</sequence>
<reference evidence="2 3" key="1">
    <citation type="submission" date="2020-02" db="EMBL/GenBank/DDBJ databases">
        <title>Comparative genome analysis reveals the metabolism and evolution of the thermophilic archaeal genus Metallosphaera.</title>
        <authorList>
            <person name="Jiang C."/>
        </authorList>
    </citation>
    <scope>NUCLEOTIDE SEQUENCE [LARGE SCALE GENOMIC DNA]</scope>
    <source>
        <strain evidence="2 3">Ric-A</strain>
    </source>
</reference>
<protein>
    <recommendedName>
        <fullName evidence="4">Thermopsin</fullName>
    </recommendedName>
</protein>
<keyword evidence="1" id="KW-0472">Membrane</keyword>
<name>A0A6N0NU42_9CREN</name>
<dbReference type="EMBL" id="CP049074">
    <property type="protein sequence ID" value="QKQ99674.1"/>
    <property type="molecule type" value="Genomic_DNA"/>
</dbReference>
<keyword evidence="1" id="KW-1133">Transmembrane helix</keyword>
<dbReference type="GeneID" id="55641094"/>
<gene>
    <name evidence="2" type="ORF">GWK48_04055</name>
</gene>
<feature type="transmembrane region" description="Helical" evidence="1">
    <location>
        <begin position="398"/>
        <end position="416"/>
    </location>
</feature>
<evidence type="ECO:0000313" key="3">
    <source>
        <dbReference type="Proteomes" id="UP000509301"/>
    </source>
</evidence>
<dbReference type="KEGG" id="mten:GWK48_04055"/>
<evidence type="ECO:0000313" key="2">
    <source>
        <dbReference type="EMBL" id="QKQ99674.1"/>
    </source>
</evidence>
<keyword evidence="3" id="KW-1185">Reference proteome</keyword>
<dbReference type="RefSeq" id="WP_174629865.1">
    <property type="nucleotide sequence ID" value="NZ_CP049074.1"/>
</dbReference>